<comment type="subcellular location">
    <subcellularLocation>
        <location evidence="1">Endoplasmic reticulum membrane</location>
        <topology evidence="1">Multi-pass membrane protein</topology>
    </subcellularLocation>
</comment>
<dbReference type="InterPro" id="IPR033118">
    <property type="entry name" value="EXPERA"/>
</dbReference>
<dbReference type="RefSeq" id="XP_040765198.1">
    <property type="nucleotide sequence ID" value="XM_040904294.1"/>
</dbReference>
<dbReference type="Proteomes" id="UP000076871">
    <property type="component" value="Unassembled WGS sequence"/>
</dbReference>
<evidence type="ECO:0000256" key="5">
    <source>
        <dbReference type="ARBA" id="ARBA00022989"/>
    </source>
</evidence>
<name>A0A165ENY4_9APHY</name>
<dbReference type="AlphaFoldDB" id="A0A165ENY4"/>
<dbReference type="EMBL" id="KV427619">
    <property type="protein sequence ID" value="KZT07458.1"/>
    <property type="molecule type" value="Genomic_DNA"/>
</dbReference>
<proteinExistence type="inferred from homology"/>
<dbReference type="GeneID" id="63821324"/>
<keyword evidence="5 7" id="KW-1133">Transmembrane helix</keyword>
<gene>
    <name evidence="9" type="ORF">LAESUDRAFT_651214</name>
</gene>
<feature type="transmembrane region" description="Helical" evidence="7">
    <location>
        <begin position="73"/>
        <end position="93"/>
    </location>
</feature>
<feature type="transmembrane region" description="Helical" evidence="7">
    <location>
        <begin position="105"/>
        <end position="128"/>
    </location>
</feature>
<dbReference type="PANTHER" id="PTHR31204:SF1">
    <property type="entry name" value="SIGMA INTRACELLULAR RECEPTOR 2"/>
    <property type="match status" value="1"/>
</dbReference>
<reference evidence="9 10" key="1">
    <citation type="journal article" date="2016" name="Mol. Biol. Evol.">
        <title>Comparative Genomics of Early-Diverging Mushroom-Forming Fungi Provides Insights into the Origins of Lignocellulose Decay Capabilities.</title>
        <authorList>
            <person name="Nagy L.G."/>
            <person name="Riley R."/>
            <person name="Tritt A."/>
            <person name="Adam C."/>
            <person name="Daum C."/>
            <person name="Floudas D."/>
            <person name="Sun H."/>
            <person name="Yadav J.S."/>
            <person name="Pangilinan J."/>
            <person name="Larsson K.H."/>
            <person name="Matsuura K."/>
            <person name="Barry K."/>
            <person name="Labutti K."/>
            <person name="Kuo R."/>
            <person name="Ohm R.A."/>
            <person name="Bhattacharya S.S."/>
            <person name="Shirouzu T."/>
            <person name="Yoshinaga Y."/>
            <person name="Martin F.M."/>
            <person name="Grigoriev I.V."/>
            <person name="Hibbett D.S."/>
        </authorList>
    </citation>
    <scope>NUCLEOTIDE SEQUENCE [LARGE SCALE GENOMIC DNA]</scope>
    <source>
        <strain evidence="9 10">93-53</strain>
    </source>
</reference>
<feature type="transmembrane region" description="Helical" evidence="7">
    <location>
        <begin position="12"/>
        <end position="35"/>
    </location>
</feature>
<comment type="similarity">
    <text evidence="2">Belongs to the TMEM97/sigma-2 receptor family.</text>
</comment>
<dbReference type="InterPro" id="IPR016964">
    <property type="entry name" value="Sigma2_recept"/>
</dbReference>
<evidence type="ECO:0000313" key="9">
    <source>
        <dbReference type="EMBL" id="KZT07458.1"/>
    </source>
</evidence>
<evidence type="ECO:0000256" key="7">
    <source>
        <dbReference type="PIRNR" id="PIRNR031032"/>
    </source>
</evidence>
<evidence type="ECO:0000313" key="10">
    <source>
        <dbReference type="Proteomes" id="UP000076871"/>
    </source>
</evidence>
<keyword evidence="3 7" id="KW-0812">Transmembrane</keyword>
<dbReference type="FunCoup" id="A0A165ENY4">
    <property type="interactions" value="128"/>
</dbReference>
<evidence type="ECO:0000256" key="4">
    <source>
        <dbReference type="ARBA" id="ARBA00022824"/>
    </source>
</evidence>
<evidence type="ECO:0000256" key="2">
    <source>
        <dbReference type="ARBA" id="ARBA00009096"/>
    </source>
</evidence>
<dbReference type="OrthoDB" id="433124at2759"/>
<feature type="domain" description="EXPERA" evidence="8">
    <location>
        <begin position="11"/>
        <end position="168"/>
    </location>
</feature>
<keyword evidence="10" id="KW-1185">Reference proteome</keyword>
<dbReference type="PIRSF" id="PIRSF031032">
    <property type="entry name" value="TMP_97_prd"/>
    <property type="match status" value="1"/>
</dbReference>
<evidence type="ECO:0000259" key="8">
    <source>
        <dbReference type="PROSITE" id="PS51751"/>
    </source>
</evidence>
<sequence>MAQKSLLSRPLDLVYFSFFLMHTLATIIMDLQAIYPAHLIPAFMKEITNYYLSTYNDPLIGGVMGYFGKTDKFIWFETFVWMEAFFQLPIFLLGMRGLWKGSQSIYVLLLIYAASSVTTTMPCLAVILSTPITSAETLAAKVVSVTAEQRANLLMSYVPFLIVPLLMAIDMGFRVLKLIRIGVAAEVAAKKK</sequence>
<dbReference type="STRING" id="1314785.A0A165ENY4"/>
<accession>A0A165ENY4</accession>
<evidence type="ECO:0000256" key="6">
    <source>
        <dbReference type="ARBA" id="ARBA00023136"/>
    </source>
</evidence>
<dbReference type="PANTHER" id="PTHR31204">
    <property type="entry name" value="SIGMA INTRACELLULAR RECEPTOR 2"/>
    <property type="match status" value="1"/>
</dbReference>
<protein>
    <recommendedName>
        <fullName evidence="7">Efficient mitochondria targeting-associated protein 19</fullName>
    </recommendedName>
</protein>
<dbReference type="GO" id="GO:0005789">
    <property type="term" value="C:endoplasmic reticulum membrane"/>
    <property type="evidence" value="ECO:0007669"/>
    <property type="project" value="UniProtKB-SubCell"/>
</dbReference>
<dbReference type="InParanoid" id="A0A165ENY4"/>
<dbReference type="PROSITE" id="PS51751">
    <property type="entry name" value="EXPERA"/>
    <property type="match status" value="1"/>
</dbReference>
<dbReference type="InterPro" id="IPR051987">
    <property type="entry name" value="Sigma-2_receptor-like"/>
</dbReference>
<evidence type="ECO:0000256" key="3">
    <source>
        <dbReference type="ARBA" id="ARBA00022692"/>
    </source>
</evidence>
<evidence type="ECO:0000256" key="1">
    <source>
        <dbReference type="ARBA" id="ARBA00004477"/>
    </source>
</evidence>
<keyword evidence="4 7" id="KW-0256">Endoplasmic reticulum</keyword>
<keyword evidence="6 7" id="KW-0472">Membrane</keyword>
<dbReference type="Pfam" id="PF05241">
    <property type="entry name" value="EBP"/>
    <property type="match status" value="1"/>
</dbReference>
<feature type="transmembrane region" description="Helical" evidence="7">
    <location>
        <begin position="154"/>
        <end position="173"/>
    </location>
</feature>
<organism evidence="9 10">
    <name type="scientific">Laetiporus sulphureus 93-53</name>
    <dbReference type="NCBI Taxonomy" id="1314785"/>
    <lineage>
        <taxon>Eukaryota</taxon>
        <taxon>Fungi</taxon>
        <taxon>Dikarya</taxon>
        <taxon>Basidiomycota</taxon>
        <taxon>Agaricomycotina</taxon>
        <taxon>Agaricomycetes</taxon>
        <taxon>Polyporales</taxon>
        <taxon>Laetiporus</taxon>
    </lineage>
</organism>